<dbReference type="AlphaFoldDB" id="A0A5B7E6U2"/>
<reference evidence="2 3" key="1">
    <citation type="submission" date="2019-05" db="EMBL/GenBank/DDBJ databases">
        <title>Another draft genome of Portunus trituberculatus and its Hox gene families provides insights of decapod evolution.</title>
        <authorList>
            <person name="Jeong J.-H."/>
            <person name="Song I."/>
            <person name="Kim S."/>
            <person name="Choi T."/>
            <person name="Kim D."/>
            <person name="Ryu S."/>
            <person name="Kim W."/>
        </authorList>
    </citation>
    <scope>NUCLEOTIDE SEQUENCE [LARGE SCALE GENOMIC DNA]</scope>
    <source>
        <tissue evidence="2">Muscle</tissue>
    </source>
</reference>
<evidence type="ECO:0000313" key="3">
    <source>
        <dbReference type="Proteomes" id="UP000324222"/>
    </source>
</evidence>
<protein>
    <submittedName>
        <fullName evidence="2">Uncharacterized protein</fullName>
    </submittedName>
</protein>
<evidence type="ECO:0000313" key="2">
    <source>
        <dbReference type="EMBL" id="MPC29750.1"/>
    </source>
</evidence>
<dbReference type="Proteomes" id="UP000324222">
    <property type="component" value="Unassembled WGS sequence"/>
</dbReference>
<sequence length="82" mass="9110">MTPQRLANERQPLRLPGPPLDVLDTTSSMKTVVSTSHQWFPAPKGIPISNRAVGHPHHHTLGDCKRPRQRLCTQGTPVTIED</sequence>
<organism evidence="2 3">
    <name type="scientific">Portunus trituberculatus</name>
    <name type="common">Swimming crab</name>
    <name type="synonym">Neptunus trituberculatus</name>
    <dbReference type="NCBI Taxonomy" id="210409"/>
    <lineage>
        <taxon>Eukaryota</taxon>
        <taxon>Metazoa</taxon>
        <taxon>Ecdysozoa</taxon>
        <taxon>Arthropoda</taxon>
        <taxon>Crustacea</taxon>
        <taxon>Multicrustacea</taxon>
        <taxon>Malacostraca</taxon>
        <taxon>Eumalacostraca</taxon>
        <taxon>Eucarida</taxon>
        <taxon>Decapoda</taxon>
        <taxon>Pleocyemata</taxon>
        <taxon>Brachyura</taxon>
        <taxon>Eubrachyura</taxon>
        <taxon>Portunoidea</taxon>
        <taxon>Portunidae</taxon>
        <taxon>Portuninae</taxon>
        <taxon>Portunus</taxon>
    </lineage>
</organism>
<comment type="caution">
    <text evidence="2">The sequence shown here is derived from an EMBL/GenBank/DDBJ whole genome shotgun (WGS) entry which is preliminary data.</text>
</comment>
<dbReference type="EMBL" id="VSRR010002129">
    <property type="protein sequence ID" value="MPC29750.1"/>
    <property type="molecule type" value="Genomic_DNA"/>
</dbReference>
<gene>
    <name evidence="2" type="ORF">E2C01_022999</name>
</gene>
<feature type="region of interest" description="Disordered" evidence="1">
    <location>
        <begin position="1"/>
        <end position="22"/>
    </location>
</feature>
<evidence type="ECO:0000256" key="1">
    <source>
        <dbReference type="SAM" id="MobiDB-lite"/>
    </source>
</evidence>
<proteinExistence type="predicted"/>
<accession>A0A5B7E6U2</accession>
<keyword evidence="3" id="KW-1185">Reference proteome</keyword>
<name>A0A5B7E6U2_PORTR</name>